<keyword evidence="1" id="KW-1185">Reference proteome</keyword>
<evidence type="ECO:0000313" key="2">
    <source>
        <dbReference type="WBParaSite" id="PSAMB.scaffold14256size1946.g35953.t1"/>
    </source>
</evidence>
<dbReference type="WBParaSite" id="PSAMB.scaffold14256size1946.g35953.t1">
    <property type="protein sequence ID" value="PSAMB.scaffold14256size1946.g35953.t1"/>
    <property type="gene ID" value="PSAMB.scaffold14256size1946.g35953"/>
</dbReference>
<protein>
    <submittedName>
        <fullName evidence="2">Uncharacterized protein</fullName>
    </submittedName>
</protein>
<organism evidence="1 2">
    <name type="scientific">Plectus sambesii</name>
    <dbReference type="NCBI Taxonomy" id="2011161"/>
    <lineage>
        <taxon>Eukaryota</taxon>
        <taxon>Metazoa</taxon>
        <taxon>Ecdysozoa</taxon>
        <taxon>Nematoda</taxon>
        <taxon>Chromadorea</taxon>
        <taxon>Plectida</taxon>
        <taxon>Plectina</taxon>
        <taxon>Plectoidea</taxon>
        <taxon>Plectidae</taxon>
        <taxon>Plectus</taxon>
    </lineage>
</organism>
<proteinExistence type="predicted"/>
<sequence>MRRSVNVLSLSPFDDVNMRCLFALLVCLPSLLAITPRTVTIRVKQNITQECPNVRSDQSIVVRDSIGFDMNEINTGMGGMDSLHMITQTGEHKRITFPGCYNARLSMRVTRPLVNPYAEVFMQMGSDIPCRKQNQQRFQEPLTVCTNITRTNWCPKSANQQVRGMLDNKQTCQFCNLCESAIEEAQKN</sequence>
<evidence type="ECO:0000313" key="1">
    <source>
        <dbReference type="Proteomes" id="UP000887566"/>
    </source>
</evidence>
<name>A0A914V0U2_9BILA</name>
<accession>A0A914V0U2</accession>
<dbReference type="Proteomes" id="UP000887566">
    <property type="component" value="Unplaced"/>
</dbReference>
<reference evidence="2" key="1">
    <citation type="submission" date="2022-11" db="UniProtKB">
        <authorList>
            <consortium name="WormBaseParasite"/>
        </authorList>
    </citation>
    <scope>IDENTIFICATION</scope>
</reference>
<dbReference type="AlphaFoldDB" id="A0A914V0U2"/>